<feature type="region of interest" description="Disordered" evidence="1">
    <location>
        <begin position="1"/>
        <end position="29"/>
    </location>
</feature>
<organism evidence="2 3">
    <name type="scientific">Portunus trituberculatus</name>
    <name type="common">Swimming crab</name>
    <name type="synonym">Neptunus trituberculatus</name>
    <dbReference type="NCBI Taxonomy" id="210409"/>
    <lineage>
        <taxon>Eukaryota</taxon>
        <taxon>Metazoa</taxon>
        <taxon>Ecdysozoa</taxon>
        <taxon>Arthropoda</taxon>
        <taxon>Crustacea</taxon>
        <taxon>Multicrustacea</taxon>
        <taxon>Malacostraca</taxon>
        <taxon>Eumalacostraca</taxon>
        <taxon>Eucarida</taxon>
        <taxon>Decapoda</taxon>
        <taxon>Pleocyemata</taxon>
        <taxon>Brachyura</taxon>
        <taxon>Eubrachyura</taxon>
        <taxon>Portunoidea</taxon>
        <taxon>Portunidae</taxon>
        <taxon>Portuninae</taxon>
        <taxon>Portunus</taxon>
    </lineage>
</organism>
<evidence type="ECO:0000313" key="2">
    <source>
        <dbReference type="EMBL" id="MPC43031.1"/>
    </source>
</evidence>
<accession>A0A5B7F7A8</accession>
<keyword evidence="3" id="KW-1185">Reference proteome</keyword>
<dbReference type="EMBL" id="VSRR010005659">
    <property type="protein sequence ID" value="MPC43031.1"/>
    <property type="molecule type" value="Genomic_DNA"/>
</dbReference>
<evidence type="ECO:0000256" key="1">
    <source>
        <dbReference type="SAM" id="MobiDB-lite"/>
    </source>
</evidence>
<evidence type="ECO:0000313" key="3">
    <source>
        <dbReference type="Proteomes" id="UP000324222"/>
    </source>
</evidence>
<gene>
    <name evidence="2" type="ORF">E2C01_036666</name>
</gene>
<dbReference type="AlphaFoldDB" id="A0A5B7F7A8"/>
<protein>
    <submittedName>
        <fullName evidence="2">Uncharacterized protein</fullName>
    </submittedName>
</protein>
<name>A0A5B7F7A8_PORTR</name>
<proteinExistence type="predicted"/>
<comment type="caution">
    <text evidence="2">The sequence shown here is derived from an EMBL/GenBank/DDBJ whole genome shotgun (WGS) entry which is preliminary data.</text>
</comment>
<reference evidence="2 3" key="1">
    <citation type="submission" date="2019-05" db="EMBL/GenBank/DDBJ databases">
        <title>Another draft genome of Portunus trituberculatus and its Hox gene families provides insights of decapod evolution.</title>
        <authorList>
            <person name="Jeong J.-H."/>
            <person name="Song I."/>
            <person name="Kim S."/>
            <person name="Choi T."/>
            <person name="Kim D."/>
            <person name="Ryu S."/>
            <person name="Kim W."/>
        </authorList>
    </citation>
    <scope>NUCLEOTIDE SEQUENCE [LARGE SCALE GENOMIC DNA]</scope>
    <source>
        <tissue evidence="2">Muscle</tissue>
    </source>
</reference>
<sequence>MASWWEGGMAQSSAPALPAPPEDTKTPPHIPVHYHGICGRLYKPLYSQFCALSENVLVPQRQRVEMRSERIEG</sequence>
<dbReference type="Proteomes" id="UP000324222">
    <property type="component" value="Unassembled WGS sequence"/>
</dbReference>